<evidence type="ECO:0000256" key="1">
    <source>
        <dbReference type="SAM" id="Coils"/>
    </source>
</evidence>
<evidence type="ECO:0008006" key="3">
    <source>
        <dbReference type="Google" id="ProtNLM"/>
    </source>
</evidence>
<dbReference type="AlphaFoldDB" id="A0A0F8ZLR6"/>
<dbReference type="InterPro" id="IPR027417">
    <property type="entry name" value="P-loop_NTPase"/>
</dbReference>
<feature type="coiled-coil region" evidence="1">
    <location>
        <begin position="269"/>
        <end position="299"/>
    </location>
</feature>
<dbReference type="EMBL" id="LAZR01050618">
    <property type="protein sequence ID" value="KKK86960.1"/>
    <property type="molecule type" value="Genomic_DNA"/>
</dbReference>
<keyword evidence="1" id="KW-0175">Coiled coil</keyword>
<gene>
    <name evidence="2" type="ORF">LCGC14_2758020</name>
</gene>
<organism evidence="2">
    <name type="scientific">marine sediment metagenome</name>
    <dbReference type="NCBI Taxonomy" id="412755"/>
    <lineage>
        <taxon>unclassified sequences</taxon>
        <taxon>metagenomes</taxon>
        <taxon>ecological metagenomes</taxon>
    </lineage>
</organism>
<dbReference type="Gene3D" id="1.10.287.510">
    <property type="entry name" value="Helix hairpin bin"/>
    <property type="match status" value="1"/>
</dbReference>
<evidence type="ECO:0000313" key="2">
    <source>
        <dbReference type="EMBL" id="KKK86960.1"/>
    </source>
</evidence>
<dbReference type="SUPFAM" id="SSF52540">
    <property type="entry name" value="P-loop containing nucleoside triphosphate hydrolases"/>
    <property type="match status" value="1"/>
</dbReference>
<comment type="caution">
    <text evidence="2">The sequence shown here is derived from an EMBL/GenBank/DDBJ whole genome shotgun (WGS) entry which is preliminary data.</text>
</comment>
<reference evidence="2" key="1">
    <citation type="journal article" date="2015" name="Nature">
        <title>Complex archaea that bridge the gap between prokaryotes and eukaryotes.</title>
        <authorList>
            <person name="Spang A."/>
            <person name="Saw J.H."/>
            <person name="Jorgensen S.L."/>
            <person name="Zaremba-Niedzwiedzka K."/>
            <person name="Martijn J."/>
            <person name="Lind A.E."/>
            <person name="van Eijk R."/>
            <person name="Schleper C."/>
            <person name="Guy L."/>
            <person name="Ettema T.J."/>
        </authorList>
    </citation>
    <scope>NUCLEOTIDE SEQUENCE</scope>
</reference>
<dbReference type="Gene3D" id="3.40.50.300">
    <property type="entry name" value="P-loop containing nucleotide triphosphate hydrolases"/>
    <property type="match status" value="1"/>
</dbReference>
<feature type="non-terminal residue" evidence="2">
    <location>
        <position position="1"/>
    </location>
</feature>
<accession>A0A0F8ZLR6</accession>
<sequence>KSFNKKEKMIIKSLEFHNYKCFTDYKVDFSILTFIKGANGIGKSTLGKDAHLFCTHGYSDKKLSDLPNKPIKAKSCWVKEEIEVNGNLYAIKRSVPTKLEIWKNNELIKFATNAEAELYLKSLFGDVNIFKKFRMIDNKVGINFLEEGQVALKKTIFSLSQDKFNQVRDNLNKLKYDRELHNKDNLRIAIHYPSEKRLKIIKDGLIKLNSTYNTLTQEVRTLNSDLNTYNRKQGEITTNKNKTKWQRDKLLQEPICYECKQPLPQPNKAQMLKDKNEAITNLNEQYKNNVDVIEELKEMIIQAEKPIAALNPKKDKLHQLEMVLETRIKHNDFKYNTKDVEIVKRSIKELDSLSSRCLVRSINTLEPIINSVLEKINFQVIFEVNDKGKFAITLRKDEIDYAYNLLSDGQKLILQIAFKLA</sequence>
<feature type="non-terminal residue" evidence="2">
    <location>
        <position position="421"/>
    </location>
</feature>
<proteinExistence type="predicted"/>
<name>A0A0F8ZLR6_9ZZZZ</name>
<protein>
    <recommendedName>
        <fullName evidence="3">Rad50/SbcC-type AAA domain-containing protein</fullName>
    </recommendedName>
</protein>